<feature type="transmembrane region" description="Helical" evidence="1">
    <location>
        <begin position="20"/>
        <end position="44"/>
    </location>
</feature>
<reference evidence="2 3" key="1">
    <citation type="journal article" date="2022" name="G3 (Bethesda)">
        <title>Whole-genome sequence and methylome profiling of the almond [Prunus dulcis (Mill.) D.A. Webb] cultivar 'Nonpareil'.</title>
        <authorList>
            <person name="D'Amico-Willman K.M."/>
            <person name="Ouma W.Z."/>
            <person name="Meulia T."/>
            <person name="Sideli G.M."/>
            <person name="Gradziel T.M."/>
            <person name="Fresnedo-Ramirez J."/>
        </authorList>
    </citation>
    <scope>NUCLEOTIDE SEQUENCE [LARGE SCALE GENOMIC DNA]</scope>
    <source>
        <strain evidence="2">Clone GOH B32 T37-40</strain>
    </source>
</reference>
<evidence type="ECO:0000313" key="2">
    <source>
        <dbReference type="EMBL" id="KAI5320680.1"/>
    </source>
</evidence>
<organism evidence="2 3">
    <name type="scientific">Prunus dulcis</name>
    <name type="common">Almond</name>
    <name type="synonym">Amygdalus dulcis</name>
    <dbReference type="NCBI Taxonomy" id="3755"/>
    <lineage>
        <taxon>Eukaryota</taxon>
        <taxon>Viridiplantae</taxon>
        <taxon>Streptophyta</taxon>
        <taxon>Embryophyta</taxon>
        <taxon>Tracheophyta</taxon>
        <taxon>Spermatophyta</taxon>
        <taxon>Magnoliopsida</taxon>
        <taxon>eudicotyledons</taxon>
        <taxon>Gunneridae</taxon>
        <taxon>Pentapetalae</taxon>
        <taxon>rosids</taxon>
        <taxon>fabids</taxon>
        <taxon>Rosales</taxon>
        <taxon>Rosaceae</taxon>
        <taxon>Amygdaloideae</taxon>
        <taxon>Amygdaleae</taxon>
        <taxon>Prunus</taxon>
    </lineage>
</organism>
<evidence type="ECO:0000256" key="1">
    <source>
        <dbReference type="SAM" id="Phobius"/>
    </source>
</evidence>
<evidence type="ECO:0000313" key="3">
    <source>
        <dbReference type="Proteomes" id="UP001054821"/>
    </source>
</evidence>
<keyword evidence="1" id="KW-1133">Transmembrane helix</keyword>
<gene>
    <name evidence="2" type="ORF">L3X38_040388</name>
</gene>
<keyword evidence="1" id="KW-0472">Membrane</keyword>
<protein>
    <submittedName>
        <fullName evidence="2">Uncharacterized protein</fullName>
    </submittedName>
</protein>
<accession>A0AAD4YTC7</accession>
<sequence>MMKKVPISHNIYWKELSLLVYVSVAFLIVHIVKVASATSTFAMLFSSSMSVDLLNRFPVPYETAYFVLVATIAAFTDQHVVKMI</sequence>
<comment type="caution">
    <text evidence="2">The sequence shown here is derived from an EMBL/GenBank/DDBJ whole genome shotgun (WGS) entry which is preliminary data.</text>
</comment>
<name>A0AAD4YTC7_PRUDU</name>
<proteinExistence type="predicted"/>
<dbReference type="AlphaFoldDB" id="A0AAD4YTC7"/>
<dbReference type="EMBL" id="JAJFAZ020000007">
    <property type="protein sequence ID" value="KAI5320680.1"/>
    <property type="molecule type" value="Genomic_DNA"/>
</dbReference>
<feature type="transmembrane region" description="Helical" evidence="1">
    <location>
        <begin position="64"/>
        <end position="81"/>
    </location>
</feature>
<keyword evidence="3" id="KW-1185">Reference proteome</keyword>
<keyword evidence="1" id="KW-0812">Transmembrane</keyword>
<dbReference type="Proteomes" id="UP001054821">
    <property type="component" value="Chromosome 7"/>
</dbReference>